<dbReference type="EMBL" id="PTJD01000020">
    <property type="protein sequence ID" value="PPK91910.1"/>
    <property type="molecule type" value="Genomic_DNA"/>
</dbReference>
<evidence type="ECO:0000313" key="2">
    <source>
        <dbReference type="EMBL" id="PPK91910.1"/>
    </source>
</evidence>
<organism evidence="2 3">
    <name type="scientific">Kineococcus xinjiangensis</name>
    <dbReference type="NCBI Taxonomy" id="512762"/>
    <lineage>
        <taxon>Bacteria</taxon>
        <taxon>Bacillati</taxon>
        <taxon>Actinomycetota</taxon>
        <taxon>Actinomycetes</taxon>
        <taxon>Kineosporiales</taxon>
        <taxon>Kineosporiaceae</taxon>
        <taxon>Kineococcus</taxon>
    </lineage>
</organism>
<evidence type="ECO:0000313" key="3">
    <source>
        <dbReference type="Proteomes" id="UP000239485"/>
    </source>
</evidence>
<evidence type="ECO:0000256" key="1">
    <source>
        <dbReference type="SAM" id="MobiDB-lite"/>
    </source>
</evidence>
<reference evidence="2 3" key="1">
    <citation type="submission" date="2018-02" db="EMBL/GenBank/DDBJ databases">
        <title>Genomic Encyclopedia of Archaeal and Bacterial Type Strains, Phase II (KMG-II): from individual species to whole genera.</title>
        <authorList>
            <person name="Goeker M."/>
        </authorList>
    </citation>
    <scope>NUCLEOTIDE SEQUENCE [LARGE SCALE GENOMIC DNA]</scope>
    <source>
        <strain evidence="2 3">DSM 22857</strain>
    </source>
</reference>
<gene>
    <name evidence="2" type="ORF">CLV92_12029</name>
</gene>
<comment type="caution">
    <text evidence="2">The sequence shown here is derived from an EMBL/GenBank/DDBJ whole genome shotgun (WGS) entry which is preliminary data.</text>
</comment>
<sequence length="304" mass="32639">MKNKRTPNRTATRKPVDATTTSRGSRGRQGYRPQRLVSDPRLIPMLLERGEPIHLLTLLPTLIFLDHLHHHGLPGNACLEAAHSMRVTYTALGVPVEIKPVRLEVHGAHGGNAYGSLEPHFTEAGDFAGHCVLRFPTLDRFLDATIGQFPDVARRDPGPMLGRTAFTLNGEDPGAGPWPAGARLSVSRKDLELRYVAVDPAHDATLFSGPAAGEDFLRGTLHNGLALLGQTVATLASDDDAAARARSASIAPHLPVLLDAVAGAEWTPEPGEGDHFTRDGATIRLRDLVDLTGTGFAHLLSLCQ</sequence>
<protein>
    <submittedName>
        <fullName evidence="2">Uncharacterized protein</fullName>
    </submittedName>
</protein>
<feature type="region of interest" description="Disordered" evidence="1">
    <location>
        <begin position="1"/>
        <end position="35"/>
    </location>
</feature>
<name>A0A2S6ICM1_9ACTN</name>
<dbReference type="AlphaFoldDB" id="A0A2S6ICM1"/>
<dbReference type="OrthoDB" id="4514611at2"/>
<accession>A0A2S6ICM1</accession>
<dbReference type="Proteomes" id="UP000239485">
    <property type="component" value="Unassembled WGS sequence"/>
</dbReference>
<proteinExistence type="predicted"/>
<dbReference type="RefSeq" id="WP_104435628.1">
    <property type="nucleotide sequence ID" value="NZ_PTJD01000020.1"/>
</dbReference>
<keyword evidence="3" id="KW-1185">Reference proteome</keyword>